<dbReference type="OrthoDB" id="5865320at2759"/>
<feature type="compositionally biased region" description="Polar residues" evidence="1">
    <location>
        <begin position="114"/>
        <end position="132"/>
    </location>
</feature>
<dbReference type="Gene3D" id="2.60.40.150">
    <property type="entry name" value="C2 domain"/>
    <property type="match status" value="1"/>
</dbReference>
<evidence type="ECO:0000256" key="1">
    <source>
        <dbReference type="SAM" id="MobiDB-lite"/>
    </source>
</evidence>
<feature type="non-terminal residue" evidence="3">
    <location>
        <position position="1"/>
    </location>
</feature>
<gene>
    <name evidence="3" type="ORF">OESDEN_22491</name>
</gene>
<protein>
    <submittedName>
        <fullName evidence="3">C2 domain protein</fullName>
    </submittedName>
</protein>
<feature type="compositionally biased region" description="Polar residues" evidence="1">
    <location>
        <begin position="166"/>
        <end position="176"/>
    </location>
</feature>
<dbReference type="InterPro" id="IPR000008">
    <property type="entry name" value="C2_dom"/>
</dbReference>
<feature type="compositionally biased region" description="Basic and acidic residues" evidence="1">
    <location>
        <begin position="181"/>
        <end position="191"/>
    </location>
</feature>
<reference evidence="3 4" key="1">
    <citation type="submission" date="2014-03" db="EMBL/GenBank/DDBJ databases">
        <title>Draft genome of the hookworm Oesophagostomum dentatum.</title>
        <authorList>
            <person name="Mitreva M."/>
        </authorList>
    </citation>
    <scope>NUCLEOTIDE SEQUENCE [LARGE SCALE GENOMIC DNA]</scope>
    <source>
        <strain evidence="3 4">OD-Hann</strain>
    </source>
</reference>
<keyword evidence="4" id="KW-1185">Reference proteome</keyword>
<accession>A0A0B1RYV9</accession>
<organism evidence="3 4">
    <name type="scientific">Oesophagostomum dentatum</name>
    <name type="common">Nodular worm</name>
    <dbReference type="NCBI Taxonomy" id="61180"/>
    <lineage>
        <taxon>Eukaryota</taxon>
        <taxon>Metazoa</taxon>
        <taxon>Ecdysozoa</taxon>
        <taxon>Nematoda</taxon>
        <taxon>Chromadorea</taxon>
        <taxon>Rhabditida</taxon>
        <taxon>Rhabditina</taxon>
        <taxon>Rhabditomorpha</taxon>
        <taxon>Strongyloidea</taxon>
        <taxon>Strongylidae</taxon>
        <taxon>Oesophagostomum</taxon>
    </lineage>
</organism>
<feature type="region of interest" description="Disordered" evidence="1">
    <location>
        <begin position="331"/>
        <end position="381"/>
    </location>
</feature>
<feature type="region of interest" description="Disordered" evidence="1">
    <location>
        <begin position="114"/>
        <end position="153"/>
    </location>
</feature>
<evidence type="ECO:0000259" key="2">
    <source>
        <dbReference type="PROSITE" id="PS50004"/>
    </source>
</evidence>
<dbReference type="SMART" id="SM00239">
    <property type="entry name" value="C2"/>
    <property type="match status" value="1"/>
</dbReference>
<sequence>LILFKTLFSSITFIPEVIRSICLTSQCSFQSSIFLVQTRLLAECVVPLIEILIPPFYICRDFHFKAVKGMTFDGSALIRIDLGSRDRRLMDKLKALRDPLLESTYVVHGVSTESLAETNSGNSSRSQASENRPPSRHKNVPKFPTTPFRERIPSNFSDISDSVFESQPRATHQVAQPQRPLDSHREFRPAIKSDMSSGSRERERPSSRRKCFVQLTVHEARGLPPVQDERNRYVSPNTYVSVLGRDGELRSSICERSRRPLWNWTARFYICEERRNLLIKVFHRDNNGDKPLGFVSIPLPIEEARRVDYEMVDLSGRASANGEVAVLTMSVETSDQGSSRPVSSWSEALSPATRMTSPHVRSTSSCSRPSKTFHIQEEPIQ</sequence>
<dbReference type="EMBL" id="KN610318">
    <property type="protein sequence ID" value="KHJ77889.1"/>
    <property type="molecule type" value="Genomic_DNA"/>
</dbReference>
<dbReference type="PROSITE" id="PS50004">
    <property type="entry name" value="C2"/>
    <property type="match status" value="1"/>
</dbReference>
<dbReference type="InterPro" id="IPR035892">
    <property type="entry name" value="C2_domain_sf"/>
</dbReference>
<proteinExistence type="predicted"/>
<feature type="compositionally biased region" description="Polar residues" evidence="1">
    <location>
        <begin position="331"/>
        <end position="370"/>
    </location>
</feature>
<dbReference type="Proteomes" id="UP000053660">
    <property type="component" value="Unassembled WGS sequence"/>
</dbReference>
<evidence type="ECO:0000313" key="3">
    <source>
        <dbReference type="EMBL" id="KHJ77889.1"/>
    </source>
</evidence>
<evidence type="ECO:0000313" key="4">
    <source>
        <dbReference type="Proteomes" id="UP000053660"/>
    </source>
</evidence>
<dbReference type="Pfam" id="PF00168">
    <property type="entry name" value="C2"/>
    <property type="match status" value="1"/>
</dbReference>
<feature type="non-terminal residue" evidence="3">
    <location>
        <position position="381"/>
    </location>
</feature>
<name>A0A0B1RYV9_OESDE</name>
<dbReference type="SUPFAM" id="SSF49562">
    <property type="entry name" value="C2 domain (Calcium/lipid-binding domain, CaLB)"/>
    <property type="match status" value="1"/>
</dbReference>
<feature type="region of interest" description="Disordered" evidence="1">
    <location>
        <begin position="166"/>
        <end position="208"/>
    </location>
</feature>
<feature type="domain" description="C2" evidence="2">
    <location>
        <begin position="192"/>
        <end position="316"/>
    </location>
</feature>
<dbReference type="AlphaFoldDB" id="A0A0B1RYV9"/>